<evidence type="ECO:0000313" key="1">
    <source>
        <dbReference type="EMBL" id="VEN64528.1"/>
    </source>
</evidence>
<organism evidence="1 2">
    <name type="scientific">Callosobruchus maculatus</name>
    <name type="common">Southern cowpea weevil</name>
    <name type="synonym">Pulse bruchid</name>
    <dbReference type="NCBI Taxonomy" id="64391"/>
    <lineage>
        <taxon>Eukaryota</taxon>
        <taxon>Metazoa</taxon>
        <taxon>Ecdysozoa</taxon>
        <taxon>Arthropoda</taxon>
        <taxon>Hexapoda</taxon>
        <taxon>Insecta</taxon>
        <taxon>Pterygota</taxon>
        <taxon>Neoptera</taxon>
        <taxon>Endopterygota</taxon>
        <taxon>Coleoptera</taxon>
        <taxon>Polyphaga</taxon>
        <taxon>Cucujiformia</taxon>
        <taxon>Chrysomeloidea</taxon>
        <taxon>Chrysomelidae</taxon>
        <taxon>Bruchinae</taxon>
        <taxon>Bruchini</taxon>
        <taxon>Callosobruchus</taxon>
    </lineage>
</organism>
<reference evidence="1 2" key="1">
    <citation type="submission" date="2019-01" db="EMBL/GenBank/DDBJ databases">
        <authorList>
            <person name="Sayadi A."/>
        </authorList>
    </citation>
    <scope>NUCLEOTIDE SEQUENCE [LARGE SCALE GENOMIC DNA]</scope>
</reference>
<dbReference type="EMBL" id="CAACVG010015517">
    <property type="protein sequence ID" value="VEN64528.1"/>
    <property type="molecule type" value="Genomic_DNA"/>
</dbReference>
<proteinExistence type="predicted"/>
<dbReference type="AlphaFoldDB" id="A0A653DWA8"/>
<name>A0A653DWA8_CALMS</name>
<sequence length="78" mass="8519">MPHLLLASIGRQERGCSLVLLCQSTGLTVPQETFPICCATFCGSLCVRRALRSDLGVWWQTASLNGSSEEYQRGLNTS</sequence>
<protein>
    <submittedName>
        <fullName evidence="1">Uncharacterized protein</fullName>
    </submittedName>
</protein>
<gene>
    <name evidence="1" type="ORF">CALMAC_LOCUS21027</name>
</gene>
<dbReference type="Proteomes" id="UP000410492">
    <property type="component" value="Unassembled WGS sequence"/>
</dbReference>
<evidence type="ECO:0000313" key="2">
    <source>
        <dbReference type="Proteomes" id="UP000410492"/>
    </source>
</evidence>
<accession>A0A653DWA8</accession>
<keyword evidence="2" id="KW-1185">Reference proteome</keyword>